<keyword evidence="1" id="KW-1133">Transmembrane helix</keyword>
<feature type="transmembrane region" description="Helical" evidence="1">
    <location>
        <begin position="70"/>
        <end position="91"/>
    </location>
</feature>
<name>A0A1F7YZI6_9BACT</name>
<sequence>MPDVFKSTPDRRPKVTQHKHIPNKEELAAYGHTRNRLAAYCYYPDHVNFVGADSEEKIVLLLRRHAITNIPWIFVSILLLFTPIVAFMFGFLESAPVNFSTVGLIFWYLISFAYIFEQFLSWFFNVYIVTDERVFDVDFLNLVYREITDANIDQIQDVTVRVGSVIRTVFDYGDIIIQTAAQIPQIEFEAVPHPDRVAQVLRELRVEEETEKLEGRVR</sequence>
<dbReference type="AlphaFoldDB" id="A0A1F7YZI6"/>
<protein>
    <recommendedName>
        <fullName evidence="4">DUF304 domain-containing protein</fullName>
    </recommendedName>
</protein>
<evidence type="ECO:0000256" key="1">
    <source>
        <dbReference type="SAM" id="Phobius"/>
    </source>
</evidence>
<proteinExistence type="predicted"/>
<feature type="transmembrane region" description="Helical" evidence="1">
    <location>
        <begin position="97"/>
        <end position="116"/>
    </location>
</feature>
<keyword evidence="1" id="KW-0472">Membrane</keyword>
<organism evidence="2 3">
    <name type="scientific">Candidatus Woesebacteria bacterium RIFCSPHIGHO2_01_FULL_44_21</name>
    <dbReference type="NCBI Taxonomy" id="1802503"/>
    <lineage>
        <taxon>Bacteria</taxon>
        <taxon>Candidatus Woeseibacteriota</taxon>
    </lineage>
</organism>
<gene>
    <name evidence="2" type="ORF">A2803_01450</name>
</gene>
<comment type="caution">
    <text evidence="2">The sequence shown here is derived from an EMBL/GenBank/DDBJ whole genome shotgun (WGS) entry which is preliminary data.</text>
</comment>
<reference evidence="2 3" key="1">
    <citation type="journal article" date="2016" name="Nat. Commun.">
        <title>Thousands of microbial genomes shed light on interconnected biogeochemical processes in an aquifer system.</title>
        <authorList>
            <person name="Anantharaman K."/>
            <person name="Brown C.T."/>
            <person name="Hug L.A."/>
            <person name="Sharon I."/>
            <person name="Castelle C.J."/>
            <person name="Probst A.J."/>
            <person name="Thomas B.C."/>
            <person name="Singh A."/>
            <person name="Wilkins M.J."/>
            <person name="Karaoz U."/>
            <person name="Brodie E.L."/>
            <person name="Williams K.H."/>
            <person name="Hubbard S.S."/>
            <person name="Banfield J.F."/>
        </authorList>
    </citation>
    <scope>NUCLEOTIDE SEQUENCE [LARGE SCALE GENOMIC DNA]</scope>
</reference>
<evidence type="ECO:0008006" key="4">
    <source>
        <dbReference type="Google" id="ProtNLM"/>
    </source>
</evidence>
<dbReference type="Proteomes" id="UP000178870">
    <property type="component" value="Unassembled WGS sequence"/>
</dbReference>
<evidence type="ECO:0000313" key="3">
    <source>
        <dbReference type="Proteomes" id="UP000178870"/>
    </source>
</evidence>
<evidence type="ECO:0000313" key="2">
    <source>
        <dbReference type="EMBL" id="OGM32701.1"/>
    </source>
</evidence>
<dbReference type="EMBL" id="MGGP01000013">
    <property type="protein sequence ID" value="OGM32701.1"/>
    <property type="molecule type" value="Genomic_DNA"/>
</dbReference>
<accession>A0A1F7YZI6</accession>
<keyword evidence="1" id="KW-0812">Transmembrane</keyword>